<keyword evidence="7 12" id="KW-0040">ANK repeat</keyword>
<comment type="caution">
    <text evidence="15">The sequence shown here is derived from an EMBL/GenBank/DDBJ whole genome shotgun (WGS) entry which is preliminary data.</text>
</comment>
<dbReference type="GO" id="GO:0005216">
    <property type="term" value="F:monoatomic ion channel activity"/>
    <property type="evidence" value="ECO:0007669"/>
    <property type="project" value="InterPro"/>
</dbReference>
<dbReference type="AlphaFoldDB" id="A0A226EY89"/>
<feature type="transmembrane region" description="Helical" evidence="13">
    <location>
        <begin position="693"/>
        <end position="719"/>
    </location>
</feature>
<evidence type="ECO:0000256" key="7">
    <source>
        <dbReference type="ARBA" id="ARBA00023043"/>
    </source>
</evidence>
<feature type="transmembrane region" description="Helical" evidence="13">
    <location>
        <begin position="553"/>
        <end position="571"/>
    </location>
</feature>
<keyword evidence="15" id="KW-0675">Receptor</keyword>
<protein>
    <submittedName>
        <fullName evidence="15">Transient receptor potential channel pyrexia</fullName>
    </submittedName>
</protein>
<reference evidence="15 16" key="1">
    <citation type="submission" date="2015-12" db="EMBL/GenBank/DDBJ databases">
        <title>The genome of Folsomia candida.</title>
        <authorList>
            <person name="Faddeeva A."/>
            <person name="Derks M.F."/>
            <person name="Anvar Y."/>
            <person name="Smit S."/>
            <person name="Van Straalen N."/>
            <person name="Roelofs D."/>
        </authorList>
    </citation>
    <scope>NUCLEOTIDE SEQUENCE [LARGE SCALE GENOMIC DNA]</scope>
    <source>
        <strain evidence="15 16">VU population</strain>
        <tissue evidence="15">Whole body</tissue>
    </source>
</reference>
<dbReference type="PANTHER" id="PTHR47143">
    <property type="entry name" value="TRANSIENT RECEPTOR POTENTIAL CATION CHANNEL PROTEIN PAINLESS"/>
    <property type="match status" value="1"/>
</dbReference>
<evidence type="ECO:0000313" key="16">
    <source>
        <dbReference type="Proteomes" id="UP000198287"/>
    </source>
</evidence>
<dbReference type="GO" id="GO:0034703">
    <property type="term" value="C:cation channel complex"/>
    <property type="evidence" value="ECO:0007669"/>
    <property type="project" value="UniProtKB-ARBA"/>
</dbReference>
<feature type="repeat" description="ANK" evidence="12">
    <location>
        <begin position="130"/>
        <end position="162"/>
    </location>
</feature>
<feature type="transmembrane region" description="Helical" evidence="13">
    <location>
        <begin position="483"/>
        <end position="504"/>
    </location>
</feature>
<dbReference type="InterPro" id="IPR002110">
    <property type="entry name" value="Ankyrin_rpt"/>
</dbReference>
<dbReference type="Proteomes" id="UP000198287">
    <property type="component" value="Unassembled WGS sequence"/>
</dbReference>
<evidence type="ECO:0000256" key="6">
    <source>
        <dbReference type="ARBA" id="ARBA00022989"/>
    </source>
</evidence>
<evidence type="ECO:0000256" key="8">
    <source>
        <dbReference type="ARBA" id="ARBA00023065"/>
    </source>
</evidence>
<evidence type="ECO:0000256" key="4">
    <source>
        <dbReference type="ARBA" id="ARBA00022692"/>
    </source>
</evidence>
<dbReference type="EMBL" id="LNIX01000001">
    <property type="protein sequence ID" value="OXA62509.1"/>
    <property type="molecule type" value="Genomic_DNA"/>
</dbReference>
<keyword evidence="6 13" id="KW-1133">Transmembrane helix</keyword>
<evidence type="ECO:0000256" key="11">
    <source>
        <dbReference type="ARBA" id="ARBA00023303"/>
    </source>
</evidence>
<dbReference type="PANTHER" id="PTHR47143:SF1">
    <property type="entry name" value="ION_TRANS DOMAIN-CONTAINING PROTEIN"/>
    <property type="match status" value="1"/>
</dbReference>
<dbReference type="OrthoDB" id="539213at2759"/>
<keyword evidence="8" id="KW-0406">Ion transport</keyword>
<keyword evidence="2" id="KW-0813">Transport</keyword>
<keyword evidence="11" id="KW-0407">Ion channel</keyword>
<keyword evidence="16" id="KW-1185">Reference proteome</keyword>
<keyword evidence="4 13" id="KW-0812">Transmembrane</keyword>
<organism evidence="15 16">
    <name type="scientific">Folsomia candida</name>
    <name type="common">Springtail</name>
    <dbReference type="NCBI Taxonomy" id="158441"/>
    <lineage>
        <taxon>Eukaryota</taxon>
        <taxon>Metazoa</taxon>
        <taxon>Ecdysozoa</taxon>
        <taxon>Arthropoda</taxon>
        <taxon>Hexapoda</taxon>
        <taxon>Collembola</taxon>
        <taxon>Entomobryomorpha</taxon>
        <taxon>Isotomoidea</taxon>
        <taxon>Isotomidae</taxon>
        <taxon>Proisotominae</taxon>
        <taxon>Folsomia</taxon>
    </lineage>
</organism>
<dbReference type="InterPro" id="IPR052076">
    <property type="entry name" value="TRP_cation_channel"/>
</dbReference>
<evidence type="ECO:0000256" key="5">
    <source>
        <dbReference type="ARBA" id="ARBA00022737"/>
    </source>
</evidence>
<keyword evidence="10" id="KW-0325">Glycoprotein</keyword>
<dbReference type="Gene3D" id="1.25.40.20">
    <property type="entry name" value="Ankyrin repeat-containing domain"/>
    <property type="match status" value="3"/>
</dbReference>
<evidence type="ECO:0000256" key="3">
    <source>
        <dbReference type="ARBA" id="ARBA00022606"/>
    </source>
</evidence>
<evidence type="ECO:0000256" key="10">
    <source>
        <dbReference type="ARBA" id="ARBA00023180"/>
    </source>
</evidence>
<keyword evidence="9 13" id="KW-0472">Membrane</keyword>
<dbReference type="Pfam" id="PF12796">
    <property type="entry name" value="Ank_2"/>
    <property type="match status" value="2"/>
</dbReference>
<accession>A0A226EY89</accession>
<feature type="transmembrane region" description="Helical" evidence="13">
    <location>
        <begin position="615"/>
        <end position="641"/>
    </location>
</feature>
<evidence type="ECO:0000256" key="13">
    <source>
        <dbReference type="SAM" id="Phobius"/>
    </source>
</evidence>
<evidence type="ECO:0000256" key="12">
    <source>
        <dbReference type="PROSITE-ProRule" id="PRU00023"/>
    </source>
</evidence>
<proteinExistence type="predicted"/>
<dbReference type="InterPro" id="IPR005821">
    <property type="entry name" value="Ion_trans_dom"/>
</dbReference>
<dbReference type="InterPro" id="IPR036770">
    <property type="entry name" value="Ankyrin_rpt-contain_sf"/>
</dbReference>
<name>A0A226EY89_FOLCA</name>
<dbReference type="STRING" id="158441.A0A226EY89"/>
<feature type="repeat" description="ANK" evidence="12">
    <location>
        <begin position="80"/>
        <end position="104"/>
    </location>
</feature>
<evidence type="ECO:0000256" key="9">
    <source>
        <dbReference type="ARBA" id="ARBA00023136"/>
    </source>
</evidence>
<evidence type="ECO:0000256" key="1">
    <source>
        <dbReference type="ARBA" id="ARBA00004141"/>
    </source>
</evidence>
<comment type="subcellular location">
    <subcellularLocation>
        <location evidence="1">Membrane</location>
        <topology evidence="1">Multi-pass membrane protein</topology>
    </subcellularLocation>
</comment>
<dbReference type="Pfam" id="PF00520">
    <property type="entry name" value="Ion_trans"/>
    <property type="match status" value="1"/>
</dbReference>
<evidence type="ECO:0000256" key="2">
    <source>
        <dbReference type="ARBA" id="ARBA00022448"/>
    </source>
</evidence>
<feature type="domain" description="Ion transport" evidence="14">
    <location>
        <begin position="488"/>
        <end position="729"/>
    </location>
</feature>
<keyword evidence="3" id="KW-0716">Sensory transduction</keyword>
<dbReference type="SMART" id="SM00248">
    <property type="entry name" value="ANK"/>
    <property type="match status" value="7"/>
</dbReference>
<dbReference type="SUPFAM" id="SSF48403">
    <property type="entry name" value="Ankyrin repeat"/>
    <property type="match status" value="1"/>
</dbReference>
<keyword evidence="5" id="KW-0677">Repeat</keyword>
<dbReference type="PROSITE" id="PS50297">
    <property type="entry name" value="ANK_REP_REGION"/>
    <property type="match status" value="2"/>
</dbReference>
<dbReference type="PROSITE" id="PS50088">
    <property type="entry name" value="ANK_REPEAT"/>
    <property type="match status" value="2"/>
</dbReference>
<evidence type="ECO:0000313" key="15">
    <source>
        <dbReference type="EMBL" id="OXA62509.1"/>
    </source>
</evidence>
<sequence>MSHDNDDSYLTRRLLTPPTPISETMQKVRIENEKSNNKMTTSDKEPDFRLHDAVCDTENIQEVQDLLEENPNLLFERDDEGRTPLHTLTISGDEEAPEVVKVLLGVTESSDGNFVVQTERANALHTIDDKGFTPLHYAARNWWPALTRLLLQCGARPDAQDSKGDTPLHLAAEGNIDGALECASEILKHDWDGTLLNLKNVDEHTALHRAVKEQGVEMVTLLLQHKLDLSAHWVSKGQSILQYLCIESGETDKSCQIFASIATVCSPGQLNFSDDEGRTVLHTAAIKRLPRIVDILVADERLDVLKIDKRKRNALHYAAENGAYPDGYRCVEGLINRRFPRTKVQIQYLYEMNDEMGSSPFMLACLNCPVETMRKYLRAIREPQFWMSDTNMTLVYKQCPMAIGALMDGAFSEKKNPKDAEVDVIVTDFGPVTGYADPIETLPQQETKYLKNALWWDYETQKEILMHPLVQLFVVKKCQKLRAIIYGWILWQLIWLAAYTMLALTTYCNVLDSPPTGLVAAIVIGIYILISLINEVFEVSSVGLAYVRSISNYFQIIQVVLASVAIYPVLLAMEVTVVNKNCAAIGVLLAYILSMRDIGKMHEEIALVVEVLKQVVIQIIKVLLCCSPILFGFTLAFVILFDDDESLNTTFPGPLVKVLVMMTGEFEYNDTFKTEEGEGGGKPGSEVDTKNRAIRLLVFLSFLICIPVSFFNLLTAFALERVMELRERAKVGRIAKQLEHIYFIESILLSLSPLKKLVLPHGKLARLLRKYNVTTAMIDGDLKFETFISEQTPKKIDRRTAKERRLDLCAALRSIFGTELSPEVRREIFAMASQQSKK</sequence>
<gene>
    <name evidence="15" type="ORF">Fcan01_03813</name>
</gene>
<evidence type="ECO:0000259" key="14">
    <source>
        <dbReference type="Pfam" id="PF00520"/>
    </source>
</evidence>
<feature type="transmembrane region" description="Helical" evidence="13">
    <location>
        <begin position="516"/>
        <end position="533"/>
    </location>
</feature>